<dbReference type="CDD" id="cd17546">
    <property type="entry name" value="REC_hyHK_CKI1_RcsC-like"/>
    <property type="match status" value="1"/>
</dbReference>
<dbReference type="GO" id="GO:0000160">
    <property type="term" value="P:phosphorelay signal transduction system"/>
    <property type="evidence" value="ECO:0007669"/>
    <property type="project" value="InterPro"/>
</dbReference>
<dbReference type="PANTHER" id="PTHR43228:SF1">
    <property type="entry name" value="TWO-COMPONENT RESPONSE REGULATOR ARR22"/>
    <property type="match status" value="1"/>
</dbReference>
<name>A0A4P6HRS0_9BACT</name>
<dbReference type="AlphaFoldDB" id="A0A4P6HRS0"/>
<dbReference type="KEGG" id="dcb:C3Y92_12540"/>
<dbReference type="SUPFAM" id="SSF52172">
    <property type="entry name" value="CheY-like"/>
    <property type="match status" value="1"/>
</dbReference>
<sequence>MRALVVDDDPASRQVLAAHLGGLADCVLCESGASAVSAVAEAIVEGQPFDVVFLDIIMPHMDGHETLAQIRETEETACLPPSERAKAVMVTSMDDEANTLNALFDGQVAAYLIKPANRSQLLDKLSVLGLLPS</sequence>
<dbReference type="InterPro" id="IPR001789">
    <property type="entry name" value="Sig_transdc_resp-reg_receiver"/>
</dbReference>
<dbReference type="Gene3D" id="3.40.50.2300">
    <property type="match status" value="1"/>
</dbReference>
<dbReference type="Proteomes" id="UP000293296">
    <property type="component" value="Chromosome"/>
</dbReference>
<dbReference type="SMART" id="SM00448">
    <property type="entry name" value="REC"/>
    <property type="match status" value="1"/>
</dbReference>
<dbReference type="InterPro" id="IPR052048">
    <property type="entry name" value="ST_Response_Regulator"/>
</dbReference>
<accession>A0A4P6HRS0</accession>
<dbReference type="InterPro" id="IPR011006">
    <property type="entry name" value="CheY-like_superfamily"/>
</dbReference>
<proteinExistence type="predicted"/>
<organism evidence="3 4">
    <name type="scientific">Solidesulfovibrio carbinolicus</name>
    <dbReference type="NCBI Taxonomy" id="296842"/>
    <lineage>
        <taxon>Bacteria</taxon>
        <taxon>Pseudomonadati</taxon>
        <taxon>Thermodesulfobacteriota</taxon>
        <taxon>Desulfovibrionia</taxon>
        <taxon>Desulfovibrionales</taxon>
        <taxon>Desulfovibrionaceae</taxon>
        <taxon>Solidesulfovibrio</taxon>
    </lineage>
</organism>
<feature type="domain" description="Response regulatory" evidence="2">
    <location>
        <begin position="2"/>
        <end position="129"/>
    </location>
</feature>
<gene>
    <name evidence="3" type="ORF">C3Y92_12540</name>
</gene>
<evidence type="ECO:0000313" key="3">
    <source>
        <dbReference type="EMBL" id="QAZ68008.1"/>
    </source>
</evidence>
<dbReference type="PROSITE" id="PS50110">
    <property type="entry name" value="RESPONSE_REGULATORY"/>
    <property type="match status" value="1"/>
</dbReference>
<feature type="modified residue" description="4-aspartylphosphate" evidence="1">
    <location>
        <position position="55"/>
    </location>
</feature>
<dbReference type="EMBL" id="CP026538">
    <property type="protein sequence ID" value="QAZ68008.1"/>
    <property type="molecule type" value="Genomic_DNA"/>
</dbReference>
<dbReference type="Pfam" id="PF00072">
    <property type="entry name" value="Response_reg"/>
    <property type="match status" value="1"/>
</dbReference>
<evidence type="ECO:0000256" key="1">
    <source>
        <dbReference type="PROSITE-ProRule" id="PRU00169"/>
    </source>
</evidence>
<evidence type="ECO:0000313" key="4">
    <source>
        <dbReference type="Proteomes" id="UP000293296"/>
    </source>
</evidence>
<protein>
    <submittedName>
        <fullName evidence="3">Response regulator</fullName>
    </submittedName>
</protein>
<keyword evidence="4" id="KW-1185">Reference proteome</keyword>
<keyword evidence="1" id="KW-0597">Phosphoprotein</keyword>
<dbReference type="PANTHER" id="PTHR43228">
    <property type="entry name" value="TWO-COMPONENT RESPONSE REGULATOR"/>
    <property type="match status" value="1"/>
</dbReference>
<dbReference type="OrthoDB" id="9790466at2"/>
<dbReference type="RefSeq" id="WP_129353099.1">
    <property type="nucleotide sequence ID" value="NZ_CP026538.1"/>
</dbReference>
<evidence type="ECO:0000259" key="2">
    <source>
        <dbReference type="PROSITE" id="PS50110"/>
    </source>
</evidence>
<reference evidence="3 4" key="1">
    <citation type="submission" date="2018-02" db="EMBL/GenBank/DDBJ databases">
        <title>Genome sequence of Desulfovibrio carbinolicus DSM 3852.</title>
        <authorList>
            <person name="Wilbanks E."/>
            <person name="Skennerton C.T."/>
            <person name="Orphan V.J."/>
        </authorList>
    </citation>
    <scope>NUCLEOTIDE SEQUENCE [LARGE SCALE GENOMIC DNA]</scope>
    <source>
        <strain evidence="3 4">DSM 3852</strain>
    </source>
</reference>